<dbReference type="KEGG" id="nmo:Nmlp_1823A"/>
<reference evidence="2 3" key="1">
    <citation type="journal article" date="2013" name="Genome Announc.">
        <title>Genome of the haloarchaeon Natronomonas moolapensis, a neutrophilic member of a previously haloalkaliphilic genus.</title>
        <authorList>
            <person name="Dyall-Smith M.L."/>
            <person name="Pfeiffer F."/>
            <person name="Oberwinkler T."/>
            <person name="Klee K."/>
            <person name="Rampp M."/>
            <person name="Palm P."/>
            <person name="Gross K."/>
            <person name="Schuster S.C."/>
            <person name="Oesterhelt D."/>
        </authorList>
    </citation>
    <scope>NUCLEOTIDE SEQUENCE [LARGE SCALE GENOMIC DNA]</scope>
    <source>
        <strain evidence="3">DSM 18674 / JCM 14361 / 8.8.11</strain>
    </source>
</reference>
<gene>
    <name evidence="2" type="ORF">Nmlp_1823A</name>
</gene>
<dbReference type="AlphaFoldDB" id="M1XKJ5"/>
<evidence type="ECO:0000313" key="3">
    <source>
        <dbReference type="Proteomes" id="UP000011867"/>
    </source>
</evidence>
<evidence type="ECO:0000259" key="1">
    <source>
        <dbReference type="Pfam" id="PF26417"/>
    </source>
</evidence>
<feature type="domain" description="DUF8112" evidence="1">
    <location>
        <begin position="26"/>
        <end position="78"/>
    </location>
</feature>
<sequence length="111" mass="12100">MSRQHTIPAELRRAIEGYDVDRGFGRTCPSCAQEYEPGERVLVLAERPSEATSWTVSSVVCAECGRQSVPEERRGANEQALVSADLAASGLTLALDGERARLIDRSPPTDR</sequence>
<dbReference type="Pfam" id="PF26417">
    <property type="entry name" value="DUF8112"/>
    <property type="match status" value="1"/>
</dbReference>
<protein>
    <recommendedName>
        <fullName evidence="1">DUF8112 domain-containing protein</fullName>
    </recommendedName>
</protein>
<evidence type="ECO:0000313" key="2">
    <source>
        <dbReference type="EMBL" id="CCQ36011.1"/>
    </source>
</evidence>
<dbReference type="RefSeq" id="WP_015408838.1">
    <property type="nucleotide sequence ID" value="NC_020388.1"/>
</dbReference>
<dbReference type="HOGENOM" id="CLU_2152675_0_0_2"/>
<proteinExistence type="predicted"/>
<dbReference type="InterPro" id="IPR058425">
    <property type="entry name" value="DUF8112"/>
</dbReference>
<organism evidence="2 3">
    <name type="scientific">Natronomonas moolapensis (strain DSM 18674 / CECT 7526 / JCM 14361 / 8.8.11)</name>
    <dbReference type="NCBI Taxonomy" id="268739"/>
    <lineage>
        <taxon>Archaea</taxon>
        <taxon>Methanobacteriati</taxon>
        <taxon>Methanobacteriota</taxon>
        <taxon>Stenosarchaea group</taxon>
        <taxon>Halobacteria</taxon>
        <taxon>Halobacteriales</taxon>
        <taxon>Natronomonadaceae</taxon>
        <taxon>Natronomonas</taxon>
    </lineage>
</organism>
<dbReference type="GeneID" id="14650924"/>
<keyword evidence="3" id="KW-1185">Reference proteome</keyword>
<dbReference type="EMBL" id="HF582854">
    <property type="protein sequence ID" value="CCQ36011.1"/>
    <property type="molecule type" value="Genomic_DNA"/>
</dbReference>
<accession>M1XKJ5</accession>
<dbReference type="eggNOG" id="arCOG10929">
    <property type="taxonomic scope" value="Archaea"/>
</dbReference>
<name>M1XKJ5_NATM8</name>
<dbReference type="Proteomes" id="UP000011867">
    <property type="component" value="Chromosome"/>
</dbReference>